<protein>
    <submittedName>
        <fullName evidence="1">Uncharacterized protein</fullName>
    </submittedName>
</protein>
<organism evidence="1">
    <name type="scientific">mine drainage metagenome</name>
    <dbReference type="NCBI Taxonomy" id="410659"/>
    <lineage>
        <taxon>unclassified sequences</taxon>
        <taxon>metagenomes</taxon>
        <taxon>ecological metagenomes</taxon>
    </lineage>
</organism>
<reference evidence="1" key="1">
    <citation type="submission" date="2016-10" db="EMBL/GenBank/DDBJ databases">
        <title>Sequence of Gallionella enrichment culture.</title>
        <authorList>
            <person name="Poehlein A."/>
            <person name="Muehling M."/>
            <person name="Daniel R."/>
        </authorList>
    </citation>
    <scope>NUCLEOTIDE SEQUENCE</scope>
</reference>
<name>A0A1J5PRK1_9ZZZZ</name>
<dbReference type="AlphaFoldDB" id="A0A1J5PRK1"/>
<comment type="caution">
    <text evidence="1">The sequence shown here is derived from an EMBL/GenBank/DDBJ whole genome shotgun (WGS) entry which is preliminary data.</text>
</comment>
<evidence type="ECO:0000313" key="1">
    <source>
        <dbReference type="EMBL" id="OIQ73778.1"/>
    </source>
</evidence>
<sequence length="173" mass="19282">MGVAGETDFFAAVQQVIGNLSGVEAVRVNPLSSSIVIDYRPADTVFHFRLQQNPEVGSWLSLDGEDALMAAIDESVTVSTRYLDHHSRLAESLVSAAEQVDVRLREASDGYLDLKLLFPMGIAVFTSLHKMRRRGTPMWLTLSTFAFNAFLTLHRHRIDAPVIRILSRSVRRG</sequence>
<accession>A0A1J5PRK1</accession>
<gene>
    <name evidence="1" type="ORF">GALL_445840</name>
</gene>
<proteinExistence type="predicted"/>
<dbReference type="EMBL" id="MLJW01002739">
    <property type="protein sequence ID" value="OIQ73778.1"/>
    <property type="molecule type" value="Genomic_DNA"/>
</dbReference>